<dbReference type="AlphaFoldDB" id="A0A271J4Y0"/>
<name>A0A271J4Y0_9BACT</name>
<reference evidence="5 6" key="1">
    <citation type="submission" date="2016-11" db="EMBL/GenBank/DDBJ databases">
        <title>Study of marine rhodopsin-containing bacteria.</title>
        <authorList>
            <person name="Yoshizawa S."/>
            <person name="Kumagai Y."/>
            <person name="Kogure K."/>
        </authorList>
    </citation>
    <scope>NUCLEOTIDE SEQUENCE [LARGE SCALE GENOMIC DNA]</scope>
    <source>
        <strain evidence="5 6">SAORIC-28</strain>
    </source>
</reference>
<dbReference type="SMART" id="SM00701">
    <property type="entry name" value="PGRP"/>
    <property type="match status" value="1"/>
</dbReference>
<feature type="domain" description="Peptidoglycan recognition protein family" evidence="4">
    <location>
        <begin position="32"/>
        <end position="181"/>
    </location>
</feature>
<evidence type="ECO:0008006" key="7">
    <source>
        <dbReference type="Google" id="ProtNLM"/>
    </source>
</evidence>
<feature type="domain" description="N-acetylmuramoyl-L-alanine amidase" evidence="3">
    <location>
        <begin position="40"/>
        <end position="189"/>
    </location>
</feature>
<evidence type="ECO:0000256" key="1">
    <source>
        <dbReference type="ARBA" id="ARBA00007553"/>
    </source>
</evidence>
<gene>
    <name evidence="5" type="ORF">BSZ37_15445</name>
</gene>
<dbReference type="Gene3D" id="3.40.80.10">
    <property type="entry name" value="Peptidoglycan recognition protein-like"/>
    <property type="match status" value="1"/>
</dbReference>
<feature type="signal peptide" evidence="2">
    <location>
        <begin position="1"/>
        <end position="23"/>
    </location>
</feature>
<keyword evidence="2" id="KW-0732">Signal</keyword>
<dbReference type="RefSeq" id="WP_095511405.1">
    <property type="nucleotide sequence ID" value="NZ_MQWD01000001.1"/>
</dbReference>
<evidence type="ECO:0000313" key="6">
    <source>
        <dbReference type="Proteomes" id="UP000216339"/>
    </source>
</evidence>
<comment type="similarity">
    <text evidence="1">Belongs to the N-acetylmuramoyl-L-alanine amidase 2 family.</text>
</comment>
<sequence>MRSTVLLAALALTSCAGSQSASANLRGLPSDLPVLTRTQWGAAEPVVEMTPHTPTVITVHHTGTPANPERSTAEKIRALQAFSQRADTLGDGTPKVAWADVPYHYYIGTDGVVAEGRDVRYEGDTNTSYDLRGHVQVVVEGNFEETEPTPEQLASLRGLVVALADAWAIPADAIAGHGDRAVGQTVCPGENLKPFLPTLRAAVEAD</sequence>
<dbReference type="CDD" id="cd06583">
    <property type="entry name" value="PGRP"/>
    <property type="match status" value="1"/>
</dbReference>
<dbReference type="InterPro" id="IPR002502">
    <property type="entry name" value="Amidase_domain"/>
</dbReference>
<dbReference type="GO" id="GO:0008270">
    <property type="term" value="F:zinc ion binding"/>
    <property type="evidence" value="ECO:0007669"/>
    <property type="project" value="InterPro"/>
</dbReference>
<dbReference type="Pfam" id="PF01510">
    <property type="entry name" value="Amidase_2"/>
    <property type="match status" value="1"/>
</dbReference>
<evidence type="ECO:0000256" key="2">
    <source>
        <dbReference type="SAM" id="SignalP"/>
    </source>
</evidence>
<keyword evidence="6" id="KW-1185">Reference proteome</keyword>
<evidence type="ECO:0000313" key="5">
    <source>
        <dbReference type="EMBL" id="PAP77739.1"/>
    </source>
</evidence>
<dbReference type="Proteomes" id="UP000216339">
    <property type="component" value="Unassembled WGS sequence"/>
</dbReference>
<proteinExistence type="inferred from homology"/>
<protein>
    <recommendedName>
        <fullName evidence="7">N-acetylmuramoyl-L-alanine amidase</fullName>
    </recommendedName>
</protein>
<accession>A0A271J4Y0</accession>
<organism evidence="5 6">
    <name type="scientific">Rubrivirga marina</name>
    <dbReference type="NCBI Taxonomy" id="1196024"/>
    <lineage>
        <taxon>Bacteria</taxon>
        <taxon>Pseudomonadati</taxon>
        <taxon>Rhodothermota</taxon>
        <taxon>Rhodothermia</taxon>
        <taxon>Rhodothermales</taxon>
        <taxon>Rubricoccaceae</taxon>
        <taxon>Rubrivirga</taxon>
    </lineage>
</organism>
<dbReference type="GO" id="GO:0009253">
    <property type="term" value="P:peptidoglycan catabolic process"/>
    <property type="evidence" value="ECO:0007669"/>
    <property type="project" value="InterPro"/>
</dbReference>
<evidence type="ECO:0000259" key="3">
    <source>
        <dbReference type="SMART" id="SM00644"/>
    </source>
</evidence>
<feature type="chain" id="PRO_5013216007" description="N-acetylmuramoyl-L-alanine amidase" evidence="2">
    <location>
        <begin position="24"/>
        <end position="206"/>
    </location>
</feature>
<dbReference type="InterPro" id="IPR036505">
    <property type="entry name" value="Amidase/PGRP_sf"/>
</dbReference>
<evidence type="ECO:0000259" key="4">
    <source>
        <dbReference type="SMART" id="SM00701"/>
    </source>
</evidence>
<dbReference type="PROSITE" id="PS51257">
    <property type="entry name" value="PROKAR_LIPOPROTEIN"/>
    <property type="match status" value="1"/>
</dbReference>
<dbReference type="OrthoDB" id="9811296at2"/>
<dbReference type="SUPFAM" id="SSF55846">
    <property type="entry name" value="N-acetylmuramoyl-L-alanine amidase-like"/>
    <property type="match status" value="1"/>
</dbReference>
<dbReference type="GO" id="GO:0008745">
    <property type="term" value="F:N-acetylmuramoyl-L-alanine amidase activity"/>
    <property type="evidence" value="ECO:0007669"/>
    <property type="project" value="InterPro"/>
</dbReference>
<dbReference type="PANTHER" id="PTHR11022:SF41">
    <property type="entry name" value="PEPTIDOGLYCAN-RECOGNITION PROTEIN LC-RELATED"/>
    <property type="match status" value="1"/>
</dbReference>
<comment type="caution">
    <text evidence="5">The sequence shown here is derived from an EMBL/GenBank/DDBJ whole genome shotgun (WGS) entry which is preliminary data.</text>
</comment>
<dbReference type="PANTHER" id="PTHR11022">
    <property type="entry name" value="PEPTIDOGLYCAN RECOGNITION PROTEIN"/>
    <property type="match status" value="1"/>
</dbReference>
<dbReference type="SMART" id="SM00644">
    <property type="entry name" value="Ami_2"/>
    <property type="match status" value="1"/>
</dbReference>
<dbReference type="EMBL" id="MQWD01000001">
    <property type="protein sequence ID" value="PAP77739.1"/>
    <property type="molecule type" value="Genomic_DNA"/>
</dbReference>
<dbReference type="InterPro" id="IPR006619">
    <property type="entry name" value="PGRP_domain_met/bac"/>
</dbReference>
<dbReference type="InterPro" id="IPR015510">
    <property type="entry name" value="PGRP"/>
</dbReference>